<dbReference type="InterPro" id="IPR029058">
    <property type="entry name" value="AB_hydrolase_fold"/>
</dbReference>
<dbReference type="GO" id="GO:0004312">
    <property type="term" value="F:fatty acid synthase activity"/>
    <property type="evidence" value="ECO:0007669"/>
    <property type="project" value="TreeGrafter"/>
</dbReference>
<evidence type="ECO:0000259" key="6">
    <source>
        <dbReference type="PROSITE" id="PS50075"/>
    </source>
</evidence>
<sequence>MQSPVILFGDQTVETLVCIRSLIERSNRSALLHRFLEDATKVVKREVQGLNLDAQSRFFSFTNLLDLAERFSKLGHPDDLVATVLMAVAQLGELILHCQSDSSILNNPKAVIVGLCTGVLPAAVCASSRGLDDVLDLGTKVISLAFQLAVDIGRRSEAIEAGFGHWGYSILNVPIDTLEKVIEKFHVEKVTSDARKLGKVGLTMENQGIPTHKHAYLSVVSEGWATVSGPPSLLQELFAYSEVFTNAPKLLLPFGAAAHAPHLPPSDIDGLLEASGIGDDFIRSSSKLMSTSTCLPYYAKTLRQLFKGALDDTMQRQLRLSGTVQGVLEQLPRSEKAVRLISIGPLGHTGMVQRALKRAGRTVELVQLPPCPADQPAPSVPNGPNPEHIAIVGMSGRFPGSESIAEFWQSLLDQKEFHSKIPSSRFDIDAHFDADGKVKNASSVPYGNFLENPGLFDHRMFKVSPREALQMDPLQRLSLMCAYEALEMAGYSPNRTMSTQTSRIATFFGQACDDYRDTNINEGVDVYFVPALQRAFVPGRLHYHFGFGGPNYSVDSACASSLSAVVLGMMNLLSNKCDMAIAGGGSILSNPAVYAGLSRGSFLSTTGSCKTFQDSADGYCRGEGLGVVVMKRLEDALADNDNVLAVIRGAVRNSSADSISITHPSTNAQQSLYNTLLSQLNVKTEDIGFVEMHGTATQAGDMAEMSGVAAVFGKNRKPDNPLYVGAVKANIGHGEASAGLASLIKSIMILRERKIPGQPIPAAGQFVFNRNYLSLQGMAGICIAEQHQAFRAPKNGGKRKILLNNFDAAGGNVSLILEEYAEASVIGSGQSQDPRKHHVVAISGHTAGSYTANKKALLEYLRRKPATSLADLAYTTTARRMHHPYRNAYTVASVAKLIESLSQEGDVSYIPESKSKTKSNVVFAFTGQGHKCRTMGSDLYKSSRSFKLSIQSYQRLCEGYGFDSFIGLVSGDIPSGFVPTAAQTQLATVAVELALASLWQEYGIKPTHVIGHSLGEFAALCAAGVLSVDDTLYLVGTRAHLLQESAQRNTHAMLAVGMSKDDSVLKLKDFASCEVACINTPSSTVVSGPIGQIEALKSSLKGLGVTATQLDTPYAFHSQQVDPILSTFVSRATQVRFSKPAIPVASTLRGLLVTEEGTFDSKYLGLQAREPVNFVGALGTLRSLDGDSTVWIECGPHPVCLGLVKSTLDVPQSRLLPSLQSGQDDWKVLSSTLAFLHTKQQTVDWTRFHQEHIAHLKLLDLPAYAFELRDFWTPFKDHGATLGSQGAKPAVQEKGIRSLLNSSIQSLQDEVVSDKKSTFNFSSSILEPSLSAAMAGHIVDGNPICPTSVFLDMALSAARYVVQHTNPGSKAPTFSVEHLDITGPLVLSGSDDQKVLVTATQMSTSKDSVTVTFSSQLGTSRKLEHGKCTVQIADPQTWTSTWRKSSSLVKLAKQGLLNARDNHSLSKSIVYKLFSQLVRYNSRYQAMSEVTVSNDFSQGVSRITLDADSENSNFMFSPYWLDALVHLAGFQVNCNPDKPENVLWVSTGFESLNLMRDRLSSGKSYTNYICFNTPEPGEDNIIGDAYIFDGETTVGVVSGIAFHRLERSAFAALIRSSAGPAAPRPVAKPAKTPEPAAPIKKVVIEPSIEEPVTSAADELEAILSTIAKETGVDRSEIDDSTVFADLGVDSLMSITISDVLLKDYDITIPSAFFQEHHSVAEVRKALGQVETEDGTEGSWENDVFSSSEEGADRCETPSSLNAHSPSDINHVTFDTKDIVIAEKKTSPKPDLATLYHSRAVLIHGRKRSTETPLFLITDGAGSAAAYLHLPSLPKGRPVYALESPFLQDPAAFQCSVEEVSTLYLAALRNVQPQGPYLLGGWSAGAVFAYEVSGRLLDAGETILGLIMLDMRVPAPLPHQPEISMELLEASGMTAGINRSQGGTAIMGPMPLRLKQHLLSVCRALVKYNPRPMTSDRRPNKTFMIWARLGLSEVMDDKPADEAVQVDEKTKQWFFGGGEGDGNAMQNAGAGMMGWFYAKRTSFGSNGWEKLVGQELKTWVVDADHFSMVAMPTALATGGHIREAVDEACA</sequence>
<dbReference type="GO" id="GO:0044550">
    <property type="term" value="P:secondary metabolite biosynthetic process"/>
    <property type="evidence" value="ECO:0007669"/>
    <property type="project" value="UniProtKB-ARBA"/>
</dbReference>
<organism evidence="9 10">
    <name type="scientific">Marssonina brunnea f. sp. multigermtubi (strain MB_m1)</name>
    <name type="common">Marssonina leaf spot fungus</name>
    <dbReference type="NCBI Taxonomy" id="1072389"/>
    <lineage>
        <taxon>Eukaryota</taxon>
        <taxon>Fungi</taxon>
        <taxon>Dikarya</taxon>
        <taxon>Ascomycota</taxon>
        <taxon>Pezizomycotina</taxon>
        <taxon>Leotiomycetes</taxon>
        <taxon>Helotiales</taxon>
        <taxon>Drepanopezizaceae</taxon>
        <taxon>Drepanopeziza</taxon>
    </lineage>
</organism>
<dbReference type="GO" id="GO:0031177">
    <property type="term" value="F:phosphopantetheine binding"/>
    <property type="evidence" value="ECO:0007669"/>
    <property type="project" value="InterPro"/>
</dbReference>
<dbReference type="InterPro" id="IPR049900">
    <property type="entry name" value="PKS_mFAS_DH"/>
</dbReference>
<dbReference type="SUPFAM" id="SSF53474">
    <property type="entry name" value="alpha/beta-Hydrolases"/>
    <property type="match status" value="1"/>
</dbReference>
<dbReference type="SMART" id="SM00825">
    <property type="entry name" value="PKS_KS"/>
    <property type="match status" value="1"/>
</dbReference>
<dbReference type="InParanoid" id="K1XQT3"/>
<dbReference type="Gene3D" id="1.10.1200.10">
    <property type="entry name" value="ACP-like"/>
    <property type="match status" value="1"/>
</dbReference>
<dbReference type="InterPro" id="IPR014031">
    <property type="entry name" value="Ketoacyl_synth_C"/>
</dbReference>
<evidence type="ECO:0000256" key="2">
    <source>
        <dbReference type="ARBA" id="ARBA00022553"/>
    </source>
</evidence>
<reference evidence="9 10" key="1">
    <citation type="journal article" date="2012" name="BMC Genomics">
        <title>Sequencing the genome of Marssonina brunnea reveals fungus-poplar co-evolution.</title>
        <authorList>
            <person name="Zhu S."/>
            <person name="Cao Y.-Z."/>
            <person name="Jiang C."/>
            <person name="Tan B.-Y."/>
            <person name="Wang Z."/>
            <person name="Feng S."/>
            <person name="Zhang L."/>
            <person name="Su X.-H."/>
            <person name="Brejova B."/>
            <person name="Vinar T."/>
            <person name="Xu M."/>
            <person name="Wang M.-X."/>
            <person name="Zhang S.-G."/>
            <person name="Huang M.-R."/>
            <person name="Wu R."/>
            <person name="Zhou Y."/>
        </authorList>
    </citation>
    <scope>NUCLEOTIDE SEQUENCE [LARGE SCALE GENOMIC DNA]</scope>
    <source>
        <strain evidence="9 10">MB_m1</strain>
    </source>
</reference>
<dbReference type="InterPro" id="IPR009081">
    <property type="entry name" value="PP-bd_ACP"/>
</dbReference>
<dbReference type="InterPro" id="IPR020841">
    <property type="entry name" value="PKS_Beta-ketoAc_synthase_dom"/>
</dbReference>
<dbReference type="Pfam" id="PF22621">
    <property type="entry name" value="CurL-like_PKS_C"/>
    <property type="match status" value="1"/>
</dbReference>
<keyword evidence="1" id="KW-0596">Phosphopantetheine</keyword>
<dbReference type="InterPro" id="IPR001031">
    <property type="entry name" value="Thioesterase"/>
</dbReference>
<dbReference type="InterPro" id="IPR016039">
    <property type="entry name" value="Thiolase-like"/>
</dbReference>
<dbReference type="InterPro" id="IPR018201">
    <property type="entry name" value="Ketoacyl_synth_AS"/>
</dbReference>
<dbReference type="OMA" id="EMAYHAL"/>
<dbReference type="InterPro" id="IPR030918">
    <property type="entry name" value="PT_fungal_PKS"/>
</dbReference>
<dbReference type="KEGG" id="mbe:MBM_06725"/>
<dbReference type="InterPro" id="IPR036736">
    <property type="entry name" value="ACP-like_sf"/>
</dbReference>
<evidence type="ECO:0000256" key="1">
    <source>
        <dbReference type="ARBA" id="ARBA00022450"/>
    </source>
</evidence>
<dbReference type="PROSITE" id="PS50075">
    <property type="entry name" value="CARRIER"/>
    <property type="match status" value="1"/>
</dbReference>
<evidence type="ECO:0000313" key="9">
    <source>
        <dbReference type="EMBL" id="EKD14964.1"/>
    </source>
</evidence>
<feature type="region of interest" description="C-terminal hotdog fold" evidence="4">
    <location>
        <begin position="1462"/>
        <end position="1611"/>
    </location>
</feature>
<dbReference type="STRING" id="1072389.K1XQT3"/>
<dbReference type="Pfam" id="PF00698">
    <property type="entry name" value="Acyl_transf_1"/>
    <property type="match status" value="1"/>
</dbReference>
<dbReference type="InterPro" id="IPR050091">
    <property type="entry name" value="PKS_NRPS_Biosynth_Enz"/>
</dbReference>
<feature type="active site" description="Proton donor; for dehydratase activity" evidence="4">
    <location>
        <position position="1522"/>
    </location>
</feature>
<dbReference type="Pfam" id="PF14765">
    <property type="entry name" value="PS-DH"/>
    <property type="match status" value="1"/>
</dbReference>
<evidence type="ECO:0000313" key="10">
    <source>
        <dbReference type="Proteomes" id="UP000006753"/>
    </source>
</evidence>
<dbReference type="SMART" id="SM00827">
    <property type="entry name" value="PKS_AT"/>
    <property type="match status" value="1"/>
</dbReference>
<dbReference type="Pfam" id="PF00975">
    <property type="entry name" value="Thioesterase"/>
    <property type="match status" value="1"/>
</dbReference>
<evidence type="ECO:0000256" key="5">
    <source>
        <dbReference type="SAM" id="MobiDB-lite"/>
    </source>
</evidence>
<dbReference type="InterPro" id="IPR001227">
    <property type="entry name" value="Ac_transferase_dom_sf"/>
</dbReference>
<feature type="active site" description="Proton acceptor; for dehydratase activity" evidence="4">
    <location>
        <position position="1337"/>
    </location>
</feature>
<feature type="domain" description="Ketosynthase family 3 (KS3)" evidence="7">
    <location>
        <begin position="386"/>
        <end position="819"/>
    </location>
</feature>
<dbReference type="InterPro" id="IPR032088">
    <property type="entry name" value="SAT"/>
</dbReference>
<dbReference type="Pfam" id="PF21089">
    <property type="entry name" value="PKS_DH_N"/>
    <property type="match status" value="1"/>
</dbReference>
<dbReference type="PROSITE" id="PS52004">
    <property type="entry name" value="KS3_2"/>
    <property type="match status" value="1"/>
</dbReference>
<dbReference type="PROSITE" id="PS52019">
    <property type="entry name" value="PKS_MFAS_DH"/>
    <property type="match status" value="1"/>
</dbReference>
<dbReference type="PANTHER" id="PTHR43775:SF37">
    <property type="entry name" value="SI:DKEY-61P9.11"/>
    <property type="match status" value="1"/>
</dbReference>
<dbReference type="Gene3D" id="3.30.70.3290">
    <property type="match status" value="1"/>
</dbReference>
<evidence type="ECO:0000256" key="3">
    <source>
        <dbReference type="ARBA" id="ARBA00022679"/>
    </source>
</evidence>
<dbReference type="GO" id="GO:0004315">
    <property type="term" value="F:3-oxoacyl-[acyl-carrier-protein] synthase activity"/>
    <property type="evidence" value="ECO:0007669"/>
    <property type="project" value="InterPro"/>
</dbReference>
<dbReference type="PROSITE" id="PS00606">
    <property type="entry name" value="KS3_1"/>
    <property type="match status" value="1"/>
</dbReference>
<feature type="domain" description="PKS/mFAS DH" evidence="8">
    <location>
        <begin position="1305"/>
        <end position="1611"/>
    </location>
</feature>
<dbReference type="InterPro" id="IPR042104">
    <property type="entry name" value="PKS_dehydratase_sf"/>
</dbReference>
<accession>K1XQT3</accession>
<dbReference type="SUPFAM" id="SSF47336">
    <property type="entry name" value="ACP-like"/>
    <property type="match status" value="1"/>
</dbReference>
<dbReference type="InterPro" id="IPR014030">
    <property type="entry name" value="Ketoacyl_synth_N"/>
</dbReference>
<dbReference type="NCBIfam" id="TIGR04532">
    <property type="entry name" value="PT_fungal_PKS"/>
    <property type="match status" value="1"/>
</dbReference>
<dbReference type="GO" id="GO:0006633">
    <property type="term" value="P:fatty acid biosynthetic process"/>
    <property type="evidence" value="ECO:0007669"/>
    <property type="project" value="InterPro"/>
</dbReference>
<dbReference type="PANTHER" id="PTHR43775">
    <property type="entry name" value="FATTY ACID SYNTHASE"/>
    <property type="match status" value="1"/>
</dbReference>
<dbReference type="SMART" id="SM00823">
    <property type="entry name" value="PKS_PP"/>
    <property type="match status" value="1"/>
</dbReference>
<dbReference type="SUPFAM" id="SSF55048">
    <property type="entry name" value="Probable ACP-binding domain of malonyl-CoA ACP transacylase"/>
    <property type="match status" value="1"/>
</dbReference>
<dbReference type="SUPFAM" id="SSF53901">
    <property type="entry name" value="Thiolase-like"/>
    <property type="match status" value="1"/>
</dbReference>
<dbReference type="InterPro" id="IPR049552">
    <property type="entry name" value="PKS_DH_N"/>
</dbReference>
<dbReference type="Pfam" id="PF00109">
    <property type="entry name" value="ketoacyl-synt"/>
    <property type="match status" value="1"/>
</dbReference>
<keyword evidence="10" id="KW-1185">Reference proteome</keyword>
<dbReference type="eggNOG" id="KOG1202">
    <property type="taxonomic scope" value="Eukaryota"/>
</dbReference>
<dbReference type="Gene3D" id="3.40.50.1820">
    <property type="entry name" value="alpha/beta hydrolase"/>
    <property type="match status" value="1"/>
</dbReference>
<dbReference type="HOGENOM" id="CLU_000022_6_0_1"/>
<evidence type="ECO:0000259" key="8">
    <source>
        <dbReference type="PROSITE" id="PS52019"/>
    </source>
</evidence>
<dbReference type="InterPro" id="IPR020806">
    <property type="entry name" value="PKS_PP-bd"/>
</dbReference>
<dbReference type="InterPro" id="IPR014043">
    <property type="entry name" value="Acyl_transferase_dom"/>
</dbReference>
<dbReference type="Gene3D" id="3.10.129.110">
    <property type="entry name" value="Polyketide synthase dehydratase"/>
    <property type="match status" value="1"/>
</dbReference>
<dbReference type="Proteomes" id="UP000006753">
    <property type="component" value="Unassembled WGS sequence"/>
</dbReference>
<dbReference type="InterPro" id="IPR016036">
    <property type="entry name" value="Malonyl_transacylase_ACP-bd"/>
</dbReference>
<dbReference type="Pfam" id="PF16073">
    <property type="entry name" value="SAT"/>
    <property type="match status" value="1"/>
</dbReference>
<name>K1XQT3_MARBU</name>
<dbReference type="InterPro" id="IPR016035">
    <property type="entry name" value="Acyl_Trfase/lysoPLipase"/>
</dbReference>
<dbReference type="Gene3D" id="3.40.47.10">
    <property type="match status" value="1"/>
</dbReference>
<keyword evidence="2" id="KW-0597">Phosphoprotein</keyword>
<keyword evidence="3" id="KW-0808">Transferase</keyword>
<dbReference type="CDD" id="cd00833">
    <property type="entry name" value="PKS"/>
    <property type="match status" value="1"/>
</dbReference>
<dbReference type="EMBL" id="JH921443">
    <property type="protein sequence ID" value="EKD14964.1"/>
    <property type="molecule type" value="Genomic_DNA"/>
</dbReference>
<dbReference type="OrthoDB" id="329835at2759"/>
<dbReference type="SUPFAM" id="SSF52151">
    <property type="entry name" value="FabD/lysophospholipase-like"/>
    <property type="match status" value="1"/>
</dbReference>
<dbReference type="Gene3D" id="3.40.366.10">
    <property type="entry name" value="Malonyl-Coenzyme A Acyl Carrier Protein, domain 2"/>
    <property type="match status" value="2"/>
</dbReference>
<evidence type="ECO:0000256" key="4">
    <source>
        <dbReference type="PROSITE-ProRule" id="PRU01363"/>
    </source>
</evidence>
<dbReference type="InterPro" id="IPR049551">
    <property type="entry name" value="PKS_DH_C"/>
</dbReference>
<feature type="region of interest" description="N-terminal hotdog fold" evidence="4">
    <location>
        <begin position="1305"/>
        <end position="1437"/>
    </location>
</feature>
<dbReference type="Pfam" id="PF02801">
    <property type="entry name" value="Ketoacyl-synt_C"/>
    <property type="match status" value="1"/>
</dbReference>
<proteinExistence type="predicted"/>
<feature type="domain" description="Carrier" evidence="6">
    <location>
        <begin position="1653"/>
        <end position="1730"/>
    </location>
</feature>
<dbReference type="Pfam" id="PF00550">
    <property type="entry name" value="PP-binding"/>
    <property type="match status" value="1"/>
</dbReference>
<evidence type="ECO:0000259" key="7">
    <source>
        <dbReference type="PROSITE" id="PS52004"/>
    </source>
</evidence>
<gene>
    <name evidence="9" type="ORF">MBM_06725</name>
</gene>
<protein>
    <submittedName>
        <fullName evidence="9">Polyketide synthase</fullName>
    </submittedName>
</protein>
<feature type="region of interest" description="Disordered" evidence="5">
    <location>
        <begin position="1729"/>
        <end position="1763"/>
    </location>
</feature>